<accession>A0A4Q0XQ25</accession>
<reference evidence="8 9" key="1">
    <citation type="submission" date="2017-10" db="EMBL/GenBank/DDBJ databases">
        <title>Genomics of the genus Arcobacter.</title>
        <authorList>
            <person name="Perez-Cataluna A."/>
            <person name="Figueras M.J."/>
        </authorList>
    </citation>
    <scope>NUCLEOTIDE SEQUENCE [LARGE SCALE GENOMIC DNA]</scope>
    <source>
        <strain evidence="8 9">CECT 8987</strain>
    </source>
</reference>
<evidence type="ECO:0000256" key="6">
    <source>
        <dbReference type="PROSITE-ProRule" id="PRU00169"/>
    </source>
</evidence>
<keyword evidence="5" id="KW-0804">Transcription</keyword>
<dbReference type="EMBL" id="PDKN01000004">
    <property type="protein sequence ID" value="RXJ57688.1"/>
    <property type="molecule type" value="Genomic_DNA"/>
</dbReference>
<dbReference type="Gene3D" id="3.40.50.2300">
    <property type="match status" value="1"/>
</dbReference>
<dbReference type="SMART" id="SM00862">
    <property type="entry name" value="Trans_reg_C"/>
    <property type="match status" value="1"/>
</dbReference>
<dbReference type="PANTHER" id="PTHR48111">
    <property type="entry name" value="REGULATOR OF RPOS"/>
    <property type="match status" value="1"/>
</dbReference>
<dbReference type="InterPro" id="IPR001867">
    <property type="entry name" value="OmpR/PhoB-type_DNA-bd"/>
</dbReference>
<dbReference type="Proteomes" id="UP000290657">
    <property type="component" value="Unassembled WGS sequence"/>
</dbReference>
<dbReference type="PROSITE" id="PS50110">
    <property type="entry name" value="RESPONSE_REGULATORY"/>
    <property type="match status" value="1"/>
</dbReference>
<keyword evidence="9" id="KW-1185">Reference proteome</keyword>
<dbReference type="GO" id="GO:0006355">
    <property type="term" value="P:regulation of DNA-templated transcription"/>
    <property type="evidence" value="ECO:0007669"/>
    <property type="project" value="InterPro"/>
</dbReference>
<keyword evidence="2" id="KW-0902">Two-component regulatory system</keyword>
<dbReference type="SUPFAM" id="SSF52172">
    <property type="entry name" value="CheY-like"/>
    <property type="match status" value="1"/>
</dbReference>
<evidence type="ECO:0000313" key="8">
    <source>
        <dbReference type="EMBL" id="RXJ57688.1"/>
    </source>
</evidence>
<gene>
    <name evidence="8" type="ORF">CRV04_07715</name>
</gene>
<dbReference type="Gene3D" id="1.10.10.10">
    <property type="entry name" value="Winged helix-like DNA-binding domain superfamily/Winged helix DNA-binding domain"/>
    <property type="match status" value="1"/>
</dbReference>
<sequence>MYGTRILFLEDDLLYQESIKEFLEEEHFDVDTCKDGEDFFLKTYNNIYDLYLLDINVPHINGFEILKILTEHNDQTMRLVLSSKPDSCIRSFKNGCDGYLNKTADLDELLLRIQALIKRSYRTYETFIPLSSTLQYNIFEKKLYQNNQVLEIEHQAIMVLDYLIKKREQFVHPSELELNTYPSNTDSKSDVLRYHIWSIRKTIGNALIESQKNRGYRLKPSR</sequence>
<comment type="caution">
    <text evidence="8">The sequence shown here is derived from an EMBL/GenBank/DDBJ whole genome shotgun (WGS) entry which is preliminary data.</text>
</comment>
<name>A0A4Q0XQ25_9BACT</name>
<dbReference type="GO" id="GO:0032993">
    <property type="term" value="C:protein-DNA complex"/>
    <property type="evidence" value="ECO:0007669"/>
    <property type="project" value="TreeGrafter"/>
</dbReference>
<dbReference type="GO" id="GO:0005829">
    <property type="term" value="C:cytosol"/>
    <property type="evidence" value="ECO:0007669"/>
    <property type="project" value="TreeGrafter"/>
</dbReference>
<dbReference type="InterPro" id="IPR036388">
    <property type="entry name" value="WH-like_DNA-bd_sf"/>
</dbReference>
<feature type="modified residue" description="4-aspartylphosphate" evidence="6">
    <location>
        <position position="54"/>
    </location>
</feature>
<protein>
    <recommendedName>
        <fullName evidence="7">Response regulatory domain-containing protein</fullName>
    </recommendedName>
</protein>
<dbReference type="Pfam" id="PF00072">
    <property type="entry name" value="Response_reg"/>
    <property type="match status" value="1"/>
</dbReference>
<evidence type="ECO:0000256" key="2">
    <source>
        <dbReference type="ARBA" id="ARBA00023012"/>
    </source>
</evidence>
<keyword evidence="1 6" id="KW-0597">Phosphoprotein</keyword>
<dbReference type="OrthoDB" id="5343147at2"/>
<evidence type="ECO:0000259" key="7">
    <source>
        <dbReference type="PROSITE" id="PS50110"/>
    </source>
</evidence>
<evidence type="ECO:0000256" key="1">
    <source>
        <dbReference type="ARBA" id="ARBA00022553"/>
    </source>
</evidence>
<dbReference type="AlphaFoldDB" id="A0A4Q0XQ25"/>
<evidence type="ECO:0000313" key="9">
    <source>
        <dbReference type="Proteomes" id="UP000290657"/>
    </source>
</evidence>
<dbReference type="SUPFAM" id="SSF46894">
    <property type="entry name" value="C-terminal effector domain of the bipartite response regulators"/>
    <property type="match status" value="1"/>
</dbReference>
<dbReference type="InterPro" id="IPR011006">
    <property type="entry name" value="CheY-like_superfamily"/>
</dbReference>
<dbReference type="InterPro" id="IPR016032">
    <property type="entry name" value="Sig_transdc_resp-reg_C-effctor"/>
</dbReference>
<organism evidence="8 9">
    <name type="scientific">Candidatus Marinarcus aquaticus</name>
    <dbReference type="NCBI Taxonomy" id="2044504"/>
    <lineage>
        <taxon>Bacteria</taxon>
        <taxon>Pseudomonadati</taxon>
        <taxon>Campylobacterota</taxon>
        <taxon>Epsilonproteobacteria</taxon>
        <taxon>Campylobacterales</taxon>
        <taxon>Arcobacteraceae</taxon>
        <taxon>Candidatus Marinarcus</taxon>
    </lineage>
</organism>
<dbReference type="PANTHER" id="PTHR48111:SF22">
    <property type="entry name" value="REGULATOR OF RPOS"/>
    <property type="match status" value="1"/>
</dbReference>
<evidence type="ECO:0000256" key="4">
    <source>
        <dbReference type="ARBA" id="ARBA00023125"/>
    </source>
</evidence>
<dbReference type="InterPro" id="IPR039420">
    <property type="entry name" value="WalR-like"/>
</dbReference>
<dbReference type="GO" id="GO:0000156">
    <property type="term" value="F:phosphorelay response regulator activity"/>
    <property type="evidence" value="ECO:0007669"/>
    <property type="project" value="TreeGrafter"/>
</dbReference>
<dbReference type="SMART" id="SM00448">
    <property type="entry name" value="REC"/>
    <property type="match status" value="1"/>
</dbReference>
<keyword evidence="4" id="KW-0238">DNA-binding</keyword>
<feature type="domain" description="Response regulatory" evidence="7">
    <location>
        <begin position="5"/>
        <end position="117"/>
    </location>
</feature>
<proteinExistence type="predicted"/>
<dbReference type="Pfam" id="PF00486">
    <property type="entry name" value="Trans_reg_C"/>
    <property type="match status" value="1"/>
</dbReference>
<dbReference type="GO" id="GO:0000976">
    <property type="term" value="F:transcription cis-regulatory region binding"/>
    <property type="evidence" value="ECO:0007669"/>
    <property type="project" value="TreeGrafter"/>
</dbReference>
<keyword evidence="3" id="KW-0805">Transcription regulation</keyword>
<evidence type="ECO:0000256" key="5">
    <source>
        <dbReference type="ARBA" id="ARBA00023163"/>
    </source>
</evidence>
<dbReference type="InterPro" id="IPR001789">
    <property type="entry name" value="Sig_transdc_resp-reg_receiver"/>
</dbReference>
<evidence type="ECO:0000256" key="3">
    <source>
        <dbReference type="ARBA" id="ARBA00023015"/>
    </source>
</evidence>
<dbReference type="RefSeq" id="WP_128996261.1">
    <property type="nucleotide sequence ID" value="NZ_PDKN01000004.1"/>
</dbReference>